<reference evidence="1 2" key="1">
    <citation type="submission" date="2017-01" db="EMBL/GenBank/DDBJ databases">
        <title>Phylogeographic, genomic and meropenem susceptibility analysis of Burkholderia ubonensis.</title>
        <authorList>
            <person name="Price E.P."/>
            <person name="Sarovich D.S."/>
            <person name="Webb J.R."/>
            <person name="Hall C.M."/>
            <person name="Sahl J.W."/>
            <person name="Kaestli M."/>
            <person name="Mayo M."/>
            <person name="Harrington G."/>
            <person name="Baker A.L."/>
            <person name="Sidak-Loftis L.C."/>
            <person name="Lummis M."/>
            <person name="Schupp J.M."/>
            <person name="Gillece J.D."/>
            <person name="Tuanyok A."/>
            <person name="Warner J."/>
            <person name="Busch J.D."/>
            <person name="Keim P."/>
            <person name="Currie B.J."/>
            <person name="Wagner D.M."/>
        </authorList>
    </citation>
    <scope>NUCLEOTIDE SEQUENCE [LARGE SCALE GENOMIC DNA]</scope>
    <source>
        <strain evidence="1 2">A21</strain>
    </source>
</reference>
<name>A0A1R1J286_9BURK</name>
<dbReference type="AlphaFoldDB" id="A0A1R1J286"/>
<organism evidence="1 2">
    <name type="scientific">Burkholderia ubonensis</name>
    <dbReference type="NCBI Taxonomy" id="101571"/>
    <lineage>
        <taxon>Bacteria</taxon>
        <taxon>Pseudomonadati</taxon>
        <taxon>Pseudomonadota</taxon>
        <taxon>Betaproteobacteria</taxon>
        <taxon>Burkholderiales</taxon>
        <taxon>Burkholderiaceae</taxon>
        <taxon>Burkholderia</taxon>
        <taxon>Burkholderia cepacia complex</taxon>
    </lineage>
</organism>
<comment type="caution">
    <text evidence="1">The sequence shown here is derived from an EMBL/GenBank/DDBJ whole genome shotgun (WGS) entry which is preliminary data.</text>
</comment>
<gene>
    <name evidence="1" type="ORF">BW685_31160</name>
</gene>
<protein>
    <submittedName>
        <fullName evidence="1">Uncharacterized protein</fullName>
    </submittedName>
</protein>
<sequence>MKLEIEGKAEIISPTPRQITRSLQSLRSYGKSSYASLTDARGNYVQVAGGGASCMIERYEFDAQRWRAFHDKPSPVRADGTVLVFRAGNIPMRSDEWFMADQVVEVFLAFFNGVPYPPFVHWRPAPGL</sequence>
<proteinExistence type="predicted"/>
<evidence type="ECO:0000313" key="2">
    <source>
        <dbReference type="Proteomes" id="UP000187194"/>
    </source>
</evidence>
<accession>A0A1R1J286</accession>
<dbReference type="EMBL" id="MTJZ01000065">
    <property type="protein sequence ID" value="OMG69433.1"/>
    <property type="molecule type" value="Genomic_DNA"/>
</dbReference>
<evidence type="ECO:0000313" key="1">
    <source>
        <dbReference type="EMBL" id="OMG69433.1"/>
    </source>
</evidence>
<dbReference type="RefSeq" id="WP_076482154.1">
    <property type="nucleotide sequence ID" value="NZ_MTJZ01000065.1"/>
</dbReference>
<dbReference type="Proteomes" id="UP000187194">
    <property type="component" value="Unassembled WGS sequence"/>
</dbReference>